<gene>
    <name evidence="1" type="ORF">SCLCIDRAFT_25538</name>
</gene>
<accession>A0A0C3AAE6</accession>
<dbReference type="InParanoid" id="A0A0C3AAE6"/>
<keyword evidence="2" id="KW-1185">Reference proteome</keyword>
<dbReference type="SUPFAM" id="SSF51445">
    <property type="entry name" value="(Trans)glycosidases"/>
    <property type="match status" value="1"/>
</dbReference>
<dbReference type="EMBL" id="KN822047">
    <property type="protein sequence ID" value="KIM61882.1"/>
    <property type="molecule type" value="Genomic_DNA"/>
</dbReference>
<evidence type="ECO:0008006" key="3">
    <source>
        <dbReference type="Google" id="ProtNLM"/>
    </source>
</evidence>
<evidence type="ECO:0000313" key="2">
    <source>
        <dbReference type="Proteomes" id="UP000053989"/>
    </source>
</evidence>
<organism evidence="1 2">
    <name type="scientific">Scleroderma citrinum Foug A</name>
    <dbReference type="NCBI Taxonomy" id="1036808"/>
    <lineage>
        <taxon>Eukaryota</taxon>
        <taxon>Fungi</taxon>
        <taxon>Dikarya</taxon>
        <taxon>Basidiomycota</taxon>
        <taxon>Agaricomycotina</taxon>
        <taxon>Agaricomycetes</taxon>
        <taxon>Agaricomycetidae</taxon>
        <taxon>Boletales</taxon>
        <taxon>Sclerodermatineae</taxon>
        <taxon>Sclerodermataceae</taxon>
        <taxon>Scleroderma</taxon>
    </lineage>
</organism>
<dbReference type="AlphaFoldDB" id="A0A0C3AAE6"/>
<dbReference type="InterPro" id="IPR017853">
    <property type="entry name" value="GH"/>
</dbReference>
<protein>
    <recommendedName>
        <fullName evidence="3">Glycoside hydrolase family 5 protein</fullName>
    </recommendedName>
</protein>
<reference evidence="1 2" key="1">
    <citation type="submission" date="2014-04" db="EMBL/GenBank/DDBJ databases">
        <authorList>
            <consortium name="DOE Joint Genome Institute"/>
            <person name="Kuo A."/>
            <person name="Kohler A."/>
            <person name="Nagy L.G."/>
            <person name="Floudas D."/>
            <person name="Copeland A."/>
            <person name="Barry K.W."/>
            <person name="Cichocki N."/>
            <person name="Veneault-Fourrey C."/>
            <person name="LaButti K."/>
            <person name="Lindquist E.A."/>
            <person name="Lipzen A."/>
            <person name="Lundell T."/>
            <person name="Morin E."/>
            <person name="Murat C."/>
            <person name="Sun H."/>
            <person name="Tunlid A."/>
            <person name="Henrissat B."/>
            <person name="Grigoriev I.V."/>
            <person name="Hibbett D.S."/>
            <person name="Martin F."/>
            <person name="Nordberg H.P."/>
            <person name="Cantor M.N."/>
            <person name="Hua S.X."/>
        </authorList>
    </citation>
    <scope>NUCLEOTIDE SEQUENCE [LARGE SCALE GENOMIC DNA]</scope>
    <source>
        <strain evidence="1 2">Foug A</strain>
    </source>
</reference>
<dbReference type="Proteomes" id="UP000053989">
    <property type="component" value="Unassembled WGS sequence"/>
</dbReference>
<sequence>MGALSSLFDNDRVEVYSRRFVLRFNTSDPTRPATVRLSSSSLPSRLARPIHQEVLWYLPFGNRCQCLPKVSFTTIHPIPPYDNLTIFEQVINRTVELGLYLIFDMPYQNMMAIVDTYKSLPNLLIWETVHEPDGNSDPFNAAQNTYDLIYQMDGYHPVSTVLDCENYILLFAASLSPVFSGCLPTLYQCHVSPVWHTPCTRDFGHCGCDDCEGGMIVIRMRIQTYNEMLGLLGYDRSKTVWTTPHAIGRGAYWNSTPTGLQWAAMDLISFNHRAMGSMSFHYPTNSTVLDHTIRPFLVNLDATYATYDCNGVDAGLWCNGTAYLLLVASLNADMDMNGTAAVVVPWSAVGLGTAVTTATQQVQRVFAVAQNVSASGVEVMSGGIGVYTVTPPAS</sequence>
<dbReference type="OrthoDB" id="2653448at2759"/>
<dbReference type="STRING" id="1036808.A0A0C3AAE6"/>
<dbReference type="HOGENOM" id="CLU_700504_0_0_1"/>
<proteinExistence type="predicted"/>
<evidence type="ECO:0000313" key="1">
    <source>
        <dbReference type="EMBL" id="KIM61882.1"/>
    </source>
</evidence>
<name>A0A0C3AAE6_9AGAM</name>
<reference evidence="2" key="2">
    <citation type="submission" date="2015-01" db="EMBL/GenBank/DDBJ databases">
        <title>Evolutionary Origins and Diversification of the Mycorrhizal Mutualists.</title>
        <authorList>
            <consortium name="DOE Joint Genome Institute"/>
            <consortium name="Mycorrhizal Genomics Consortium"/>
            <person name="Kohler A."/>
            <person name="Kuo A."/>
            <person name="Nagy L.G."/>
            <person name="Floudas D."/>
            <person name="Copeland A."/>
            <person name="Barry K.W."/>
            <person name="Cichocki N."/>
            <person name="Veneault-Fourrey C."/>
            <person name="LaButti K."/>
            <person name="Lindquist E.A."/>
            <person name="Lipzen A."/>
            <person name="Lundell T."/>
            <person name="Morin E."/>
            <person name="Murat C."/>
            <person name="Riley R."/>
            <person name="Ohm R."/>
            <person name="Sun H."/>
            <person name="Tunlid A."/>
            <person name="Henrissat B."/>
            <person name="Grigoriev I.V."/>
            <person name="Hibbett D.S."/>
            <person name="Martin F."/>
        </authorList>
    </citation>
    <scope>NUCLEOTIDE SEQUENCE [LARGE SCALE GENOMIC DNA]</scope>
    <source>
        <strain evidence="2">Foug A</strain>
    </source>
</reference>